<dbReference type="InterPro" id="IPR050463">
    <property type="entry name" value="Gfo/Idh/MocA_oxidrdct_glycsds"/>
</dbReference>
<comment type="caution">
    <text evidence="4">The sequence shown here is derived from an EMBL/GenBank/DDBJ whole genome shotgun (WGS) entry which is preliminary data.</text>
</comment>
<dbReference type="PANTHER" id="PTHR43818">
    <property type="entry name" value="BCDNA.GH03377"/>
    <property type="match status" value="1"/>
</dbReference>
<organism evidence="4 5">
    <name type="scientific">Actinoplanes couchii</name>
    <dbReference type="NCBI Taxonomy" id="403638"/>
    <lineage>
        <taxon>Bacteria</taxon>
        <taxon>Bacillati</taxon>
        <taxon>Actinomycetota</taxon>
        <taxon>Actinomycetes</taxon>
        <taxon>Micromonosporales</taxon>
        <taxon>Micromonosporaceae</taxon>
        <taxon>Actinoplanes</taxon>
    </lineage>
</organism>
<feature type="domain" description="Gfo/Idh/MocA-like oxidoreductase N-terminal" evidence="2">
    <location>
        <begin position="5"/>
        <end position="125"/>
    </location>
</feature>
<dbReference type="SUPFAM" id="SSF55347">
    <property type="entry name" value="Glyceraldehyde-3-phosphate dehydrogenase-like, C-terminal domain"/>
    <property type="match status" value="1"/>
</dbReference>
<accession>A0ABQ3X259</accession>
<dbReference type="Proteomes" id="UP000612282">
    <property type="component" value="Unassembled WGS sequence"/>
</dbReference>
<dbReference type="Pfam" id="PF01408">
    <property type="entry name" value="GFO_IDH_MocA"/>
    <property type="match status" value="1"/>
</dbReference>
<protein>
    <submittedName>
        <fullName evidence="4">Oxidoreductase</fullName>
    </submittedName>
</protein>
<feature type="domain" description="GFO/IDH/MocA-like oxidoreductase" evidence="3">
    <location>
        <begin position="134"/>
        <end position="263"/>
    </location>
</feature>
<dbReference type="Gene3D" id="3.30.360.10">
    <property type="entry name" value="Dihydrodipicolinate Reductase, domain 2"/>
    <property type="match status" value="1"/>
</dbReference>
<dbReference type="InterPro" id="IPR055170">
    <property type="entry name" value="GFO_IDH_MocA-like_dom"/>
</dbReference>
<dbReference type="SUPFAM" id="SSF51735">
    <property type="entry name" value="NAD(P)-binding Rossmann-fold domains"/>
    <property type="match status" value="1"/>
</dbReference>
<name>A0ABQ3X259_9ACTN</name>
<dbReference type="Pfam" id="PF22725">
    <property type="entry name" value="GFO_IDH_MocA_C3"/>
    <property type="match status" value="1"/>
</dbReference>
<evidence type="ECO:0000313" key="4">
    <source>
        <dbReference type="EMBL" id="GID52596.1"/>
    </source>
</evidence>
<keyword evidence="5" id="KW-1185">Reference proteome</keyword>
<dbReference type="RefSeq" id="WP_203793428.1">
    <property type="nucleotide sequence ID" value="NZ_BAAAQE010000097.1"/>
</dbReference>
<proteinExistence type="predicted"/>
<dbReference type="InterPro" id="IPR000683">
    <property type="entry name" value="Gfo/Idh/MocA-like_OxRdtase_N"/>
</dbReference>
<reference evidence="4 5" key="1">
    <citation type="submission" date="2021-01" db="EMBL/GenBank/DDBJ databases">
        <title>Whole genome shotgun sequence of Actinoplanes couchii NBRC 106145.</title>
        <authorList>
            <person name="Komaki H."/>
            <person name="Tamura T."/>
        </authorList>
    </citation>
    <scope>NUCLEOTIDE SEQUENCE [LARGE SCALE GENOMIC DNA]</scope>
    <source>
        <strain evidence="4 5">NBRC 106145</strain>
    </source>
</reference>
<evidence type="ECO:0000259" key="2">
    <source>
        <dbReference type="Pfam" id="PF01408"/>
    </source>
</evidence>
<keyword evidence="1" id="KW-0560">Oxidoreductase</keyword>
<evidence type="ECO:0000313" key="5">
    <source>
        <dbReference type="Proteomes" id="UP000612282"/>
    </source>
</evidence>
<dbReference type="Gene3D" id="3.40.50.720">
    <property type="entry name" value="NAD(P)-binding Rossmann-like Domain"/>
    <property type="match status" value="1"/>
</dbReference>
<dbReference type="PANTHER" id="PTHR43818:SF11">
    <property type="entry name" value="BCDNA.GH03377"/>
    <property type="match status" value="1"/>
</dbReference>
<evidence type="ECO:0000259" key="3">
    <source>
        <dbReference type="Pfam" id="PF22725"/>
    </source>
</evidence>
<gene>
    <name evidence="4" type="ORF">Aco03nite_010000</name>
</gene>
<sequence>MSVPRVVLAGAHGHGSGHLHNLARLHEAGRIRFVGVADPVALQDGELTLAGDARWAPDLGVLLTETTPDVVVVCTPVHTHTELAAAAMRAGADVFLEKPVAPTLAEFEHLVAVQRETGRVVQVGFQANGSGAVTELRRRIAAGDLGEIRGIGATGLWWRGDEYWNRAAWAGRRHLAGREVNDGALTNPFAHAIALALVLDGSGGADPVRRVELDAYRTRAAESHDTASVRILTARGTPVTVAATLCAQPESEPVVTVHGSLDSVELHYTEDLLISADGATRHPRTDLMENLLDHRDGAADLLVPLAGCLAFTQVVEAVRLGPDPLPVAQEDLTDLIDLTRRAAAGGSLYSELGADWARATPFIWTPSVPAREGN</sequence>
<dbReference type="InterPro" id="IPR036291">
    <property type="entry name" value="NAD(P)-bd_dom_sf"/>
</dbReference>
<dbReference type="EMBL" id="BOMG01000021">
    <property type="protein sequence ID" value="GID52596.1"/>
    <property type="molecule type" value="Genomic_DNA"/>
</dbReference>
<evidence type="ECO:0000256" key="1">
    <source>
        <dbReference type="ARBA" id="ARBA00023002"/>
    </source>
</evidence>